<evidence type="ECO:0000256" key="1">
    <source>
        <dbReference type="SAM" id="MobiDB-lite"/>
    </source>
</evidence>
<sequence>MSFIKKNISVTKSVRDYALFCTFKHALRRHPVFASGRAGLVLLNVPEGYAQRRRTSNTHQFSFSTPKPPLSM</sequence>
<evidence type="ECO:0000313" key="2">
    <source>
        <dbReference type="EMBL" id="NGO62698.1"/>
    </source>
</evidence>
<feature type="region of interest" description="Disordered" evidence="1">
    <location>
        <begin position="53"/>
        <end position="72"/>
    </location>
</feature>
<gene>
    <name evidence="2" type="ORF">G6N76_03355</name>
</gene>
<name>A0A6M1S2S5_9HYPH</name>
<dbReference type="EMBL" id="JAAKZH010000001">
    <property type="protein sequence ID" value="NGO62698.1"/>
    <property type="molecule type" value="Genomic_DNA"/>
</dbReference>
<keyword evidence="3" id="KW-1185">Reference proteome</keyword>
<proteinExistence type="predicted"/>
<reference evidence="2 3" key="1">
    <citation type="submission" date="2020-02" db="EMBL/GenBank/DDBJ databases">
        <title>Genome sequence of the type strain CCBAU10050 of Rhizobium daejeonense.</title>
        <authorList>
            <person name="Gao J."/>
            <person name="Sun J."/>
        </authorList>
    </citation>
    <scope>NUCLEOTIDE SEQUENCE [LARGE SCALE GENOMIC DNA]</scope>
    <source>
        <strain evidence="2 3">CCBAU10050</strain>
    </source>
</reference>
<dbReference type="AlphaFoldDB" id="A0A6M1S2S5"/>
<accession>A0A6M1S2S5</accession>
<evidence type="ECO:0000313" key="3">
    <source>
        <dbReference type="Proteomes" id="UP000477849"/>
    </source>
</evidence>
<protein>
    <submittedName>
        <fullName evidence="2">Uncharacterized protein</fullName>
    </submittedName>
</protein>
<dbReference type="RefSeq" id="WP_163899994.1">
    <property type="nucleotide sequence ID" value="NZ_CP048427.1"/>
</dbReference>
<organism evidence="2 3">
    <name type="scientific">Rhizobium daejeonense</name>
    <dbReference type="NCBI Taxonomy" id="240521"/>
    <lineage>
        <taxon>Bacteria</taxon>
        <taxon>Pseudomonadati</taxon>
        <taxon>Pseudomonadota</taxon>
        <taxon>Alphaproteobacteria</taxon>
        <taxon>Hyphomicrobiales</taxon>
        <taxon>Rhizobiaceae</taxon>
        <taxon>Rhizobium/Agrobacterium group</taxon>
        <taxon>Rhizobium</taxon>
    </lineage>
</organism>
<dbReference type="Proteomes" id="UP000477849">
    <property type="component" value="Unassembled WGS sequence"/>
</dbReference>
<comment type="caution">
    <text evidence="2">The sequence shown here is derived from an EMBL/GenBank/DDBJ whole genome shotgun (WGS) entry which is preliminary data.</text>
</comment>